<sequence length="324" mass="34647">MRQQRPDGNHPSPPFRFRPPPPGWSIAVTDQYTFTDPVTQYRQEGFPEQHQDPPGLAADLEPRADHGERSYRGTGRLTGRKALITGADSGIGRAVAIAVAREGADVVLNYLPSEEQDAQEVADLVREAGRTAVLAPADLTDEQATRGLVRTTVDAFGGIDLLVAVAGKQQYVEKLEDLTPEQFDATFKTNVYSLFWIVQEAVPHMPAGSTIVTTSSIQAYTPSPGLVDYATTKMAINTMSKALAQQLAPRGIRVNVVAPGPFWTPLQASGGQPTSALPEFGQETPLGRAGQPAELAAAYVYLSSAESSYVTGDTLNVNGGMPTP</sequence>
<evidence type="ECO:0000256" key="3">
    <source>
        <dbReference type="SAM" id="MobiDB-lite"/>
    </source>
</evidence>
<feature type="region of interest" description="Disordered" evidence="3">
    <location>
        <begin position="1"/>
        <end position="74"/>
    </location>
</feature>
<feature type="domain" description="Ketoreductase" evidence="4">
    <location>
        <begin position="80"/>
        <end position="266"/>
    </location>
</feature>
<dbReference type="InterPro" id="IPR002347">
    <property type="entry name" value="SDR_fam"/>
</dbReference>
<evidence type="ECO:0000313" key="5">
    <source>
        <dbReference type="EMBL" id="MBY6321767.1"/>
    </source>
</evidence>
<dbReference type="EMBL" id="JABUKG010000013">
    <property type="protein sequence ID" value="MBY6321767.1"/>
    <property type="molecule type" value="Genomic_DNA"/>
</dbReference>
<accession>A0ABS7NUQ9</accession>
<keyword evidence="2" id="KW-0560">Oxidoreductase</keyword>
<dbReference type="InterPro" id="IPR020904">
    <property type="entry name" value="Sc_DH/Rdtase_CS"/>
</dbReference>
<dbReference type="Proteomes" id="UP001520140">
    <property type="component" value="Unassembled WGS sequence"/>
</dbReference>
<feature type="compositionally biased region" description="Basic and acidic residues" evidence="3">
    <location>
        <begin position="60"/>
        <end position="71"/>
    </location>
</feature>
<evidence type="ECO:0000313" key="6">
    <source>
        <dbReference type="Proteomes" id="UP001520140"/>
    </source>
</evidence>
<dbReference type="PROSITE" id="PS00061">
    <property type="entry name" value="ADH_SHORT"/>
    <property type="match status" value="1"/>
</dbReference>
<dbReference type="PRINTS" id="PR00081">
    <property type="entry name" value="GDHRDH"/>
</dbReference>
<dbReference type="Gene3D" id="3.40.50.720">
    <property type="entry name" value="NAD(P)-binding Rossmann-like Domain"/>
    <property type="match status" value="1"/>
</dbReference>
<comment type="similarity">
    <text evidence="1">Belongs to the short-chain dehydrogenases/reductases (SDR) family.</text>
</comment>
<dbReference type="InterPro" id="IPR036291">
    <property type="entry name" value="NAD(P)-bd_dom_sf"/>
</dbReference>
<dbReference type="PANTHER" id="PTHR48107:SF16">
    <property type="entry name" value="NADPH-DEPENDENT ALDEHYDE REDUCTASE 1, CHLOROPLASTIC"/>
    <property type="match status" value="1"/>
</dbReference>
<comment type="caution">
    <text evidence="5">The sequence shown here is derived from an EMBL/GenBank/DDBJ whole genome shotgun (WGS) entry which is preliminary data.</text>
</comment>
<dbReference type="InterPro" id="IPR057326">
    <property type="entry name" value="KR_dom"/>
</dbReference>
<proteinExistence type="inferred from homology"/>
<protein>
    <submittedName>
        <fullName evidence="5">SDR family oxidoreductase</fullName>
    </submittedName>
</protein>
<name>A0ABS7NUQ9_9NOCA</name>
<dbReference type="SMART" id="SM00822">
    <property type="entry name" value="PKS_KR"/>
    <property type="match status" value="1"/>
</dbReference>
<evidence type="ECO:0000259" key="4">
    <source>
        <dbReference type="SMART" id="SM00822"/>
    </source>
</evidence>
<evidence type="ECO:0000256" key="2">
    <source>
        <dbReference type="ARBA" id="ARBA00023002"/>
    </source>
</evidence>
<gene>
    <name evidence="5" type="ORF">HQ605_13130</name>
</gene>
<organism evidence="5 6">
    <name type="scientific">Rhodococcoides kroppenstedtii</name>
    <dbReference type="NCBI Taxonomy" id="293050"/>
    <lineage>
        <taxon>Bacteria</taxon>
        <taxon>Bacillati</taxon>
        <taxon>Actinomycetota</taxon>
        <taxon>Actinomycetes</taxon>
        <taxon>Mycobacteriales</taxon>
        <taxon>Nocardiaceae</taxon>
        <taxon>Rhodococcoides</taxon>
    </lineage>
</organism>
<dbReference type="SUPFAM" id="SSF51735">
    <property type="entry name" value="NAD(P)-binding Rossmann-fold domains"/>
    <property type="match status" value="1"/>
</dbReference>
<dbReference type="Pfam" id="PF13561">
    <property type="entry name" value="adh_short_C2"/>
    <property type="match status" value="1"/>
</dbReference>
<reference evidence="5 6" key="1">
    <citation type="submission" date="2020-06" db="EMBL/GenBank/DDBJ databases">
        <title>Taxonomy, biology and ecology of Rhodococcus bacteria occurring in California pistachio and other woody hosts as revealed by genome sequence analyses.</title>
        <authorList>
            <person name="Gai Y."/>
            <person name="Riely B."/>
        </authorList>
    </citation>
    <scope>NUCLEOTIDE SEQUENCE [LARGE SCALE GENOMIC DNA]</scope>
    <source>
        <strain evidence="5 6">BP-284</strain>
    </source>
</reference>
<dbReference type="PANTHER" id="PTHR48107">
    <property type="entry name" value="NADPH-DEPENDENT ALDEHYDE REDUCTASE-LIKE PROTEIN, CHLOROPLASTIC-RELATED"/>
    <property type="match status" value="1"/>
</dbReference>
<feature type="compositionally biased region" description="Polar residues" evidence="3">
    <location>
        <begin position="28"/>
        <end position="42"/>
    </location>
</feature>
<feature type="compositionally biased region" description="Pro residues" evidence="3">
    <location>
        <begin position="11"/>
        <end position="23"/>
    </location>
</feature>
<keyword evidence="6" id="KW-1185">Reference proteome</keyword>
<evidence type="ECO:0000256" key="1">
    <source>
        <dbReference type="ARBA" id="ARBA00006484"/>
    </source>
</evidence>